<gene>
    <name evidence="2" type="ORF">C7I55_08515</name>
</gene>
<dbReference type="AlphaFoldDB" id="A0A2P7QQY1"/>
<keyword evidence="1" id="KW-0472">Membrane</keyword>
<dbReference type="PANTHER" id="PTHR34980:SF2">
    <property type="entry name" value="INNER MEMBRANE PROTEIN YHAH-RELATED"/>
    <property type="match status" value="1"/>
</dbReference>
<dbReference type="Proteomes" id="UP000241167">
    <property type="component" value="Unassembled WGS sequence"/>
</dbReference>
<keyword evidence="1" id="KW-0812">Transmembrane</keyword>
<sequence>MSDYIKGPWRRALDFKGRSTRTEYWLFQLQMPIVLGVGFAIGALVGTEWMTYILGGLLVLAFIPWFIASLAIGVRRLHDHDKSGWWLLIGLIPYVGGVIQLVLMLLPGDQGDNRYGYNPRYGDTADQMTRVFS</sequence>
<dbReference type="PANTHER" id="PTHR34980">
    <property type="entry name" value="INNER MEMBRANE PROTEIN-RELATED-RELATED"/>
    <property type="match status" value="1"/>
</dbReference>
<proteinExistence type="predicted"/>
<name>A0A2P7QQY1_9SPHN</name>
<evidence type="ECO:0000256" key="1">
    <source>
        <dbReference type="SAM" id="Phobius"/>
    </source>
</evidence>
<organism evidence="2 3">
    <name type="scientific">Allosphingosinicella deserti</name>
    <dbReference type="NCBI Taxonomy" id="2116704"/>
    <lineage>
        <taxon>Bacteria</taxon>
        <taxon>Pseudomonadati</taxon>
        <taxon>Pseudomonadota</taxon>
        <taxon>Alphaproteobacteria</taxon>
        <taxon>Sphingomonadales</taxon>
        <taxon>Sphingomonadaceae</taxon>
        <taxon>Allosphingosinicella</taxon>
    </lineage>
</organism>
<feature type="transmembrane region" description="Helical" evidence="1">
    <location>
        <begin position="24"/>
        <end position="46"/>
    </location>
</feature>
<feature type="transmembrane region" description="Helical" evidence="1">
    <location>
        <begin position="52"/>
        <end position="73"/>
    </location>
</feature>
<keyword evidence="3" id="KW-1185">Reference proteome</keyword>
<keyword evidence="1" id="KW-1133">Transmembrane helix</keyword>
<dbReference type="Pfam" id="PF05656">
    <property type="entry name" value="DUF805"/>
    <property type="match status" value="1"/>
</dbReference>
<dbReference type="InterPro" id="IPR008523">
    <property type="entry name" value="DUF805"/>
</dbReference>
<dbReference type="OrthoDB" id="9812349at2"/>
<reference evidence="2 3" key="1">
    <citation type="submission" date="2018-03" db="EMBL/GenBank/DDBJ databases">
        <title>The draft genome of Sphingosinicella sp. GL-C-18.</title>
        <authorList>
            <person name="Liu L."/>
            <person name="Li L."/>
            <person name="Liang L."/>
            <person name="Zhang X."/>
            <person name="Wang T."/>
        </authorList>
    </citation>
    <scope>NUCLEOTIDE SEQUENCE [LARGE SCALE GENOMIC DNA]</scope>
    <source>
        <strain evidence="2 3">GL-C-18</strain>
    </source>
</reference>
<protein>
    <submittedName>
        <fullName evidence="2">DUF805 domain-containing protein</fullName>
    </submittedName>
</protein>
<dbReference type="RefSeq" id="WP_106512528.1">
    <property type="nucleotide sequence ID" value="NZ_PXYI01000003.1"/>
</dbReference>
<dbReference type="GO" id="GO:0005886">
    <property type="term" value="C:plasma membrane"/>
    <property type="evidence" value="ECO:0007669"/>
    <property type="project" value="TreeGrafter"/>
</dbReference>
<evidence type="ECO:0000313" key="2">
    <source>
        <dbReference type="EMBL" id="PSJ40376.1"/>
    </source>
</evidence>
<evidence type="ECO:0000313" key="3">
    <source>
        <dbReference type="Proteomes" id="UP000241167"/>
    </source>
</evidence>
<feature type="transmembrane region" description="Helical" evidence="1">
    <location>
        <begin position="85"/>
        <end position="106"/>
    </location>
</feature>
<comment type="caution">
    <text evidence="2">The sequence shown here is derived from an EMBL/GenBank/DDBJ whole genome shotgun (WGS) entry which is preliminary data.</text>
</comment>
<dbReference type="EMBL" id="PXYI01000003">
    <property type="protein sequence ID" value="PSJ40376.1"/>
    <property type="molecule type" value="Genomic_DNA"/>
</dbReference>
<accession>A0A2P7QQY1</accession>